<evidence type="ECO:0000313" key="1">
    <source>
        <dbReference type="EMBL" id="KAA6348352.1"/>
    </source>
</evidence>
<comment type="caution">
    <text evidence="1">The sequence shown here is derived from an EMBL/GenBank/DDBJ whole genome shotgun (WGS) entry which is preliminary data.</text>
</comment>
<dbReference type="AlphaFoldDB" id="A0A5J4SR95"/>
<dbReference type="EMBL" id="SNRY01000070">
    <property type="protein sequence ID" value="KAA6348352.1"/>
    <property type="molecule type" value="Genomic_DNA"/>
</dbReference>
<protein>
    <submittedName>
        <fullName evidence="1">Uncharacterized protein</fullName>
    </submittedName>
</protein>
<organism evidence="1">
    <name type="scientific">termite gut metagenome</name>
    <dbReference type="NCBI Taxonomy" id="433724"/>
    <lineage>
        <taxon>unclassified sequences</taxon>
        <taxon>metagenomes</taxon>
        <taxon>organismal metagenomes</taxon>
    </lineage>
</organism>
<reference evidence="1" key="1">
    <citation type="submission" date="2019-03" db="EMBL/GenBank/DDBJ databases">
        <title>Single cell metagenomics reveals metabolic interactions within the superorganism composed of flagellate Streblomastix strix and complex community of Bacteroidetes bacteria on its surface.</title>
        <authorList>
            <person name="Treitli S.C."/>
            <person name="Kolisko M."/>
            <person name="Husnik F."/>
            <person name="Keeling P."/>
            <person name="Hampl V."/>
        </authorList>
    </citation>
    <scope>NUCLEOTIDE SEQUENCE</scope>
    <source>
        <strain evidence="1">STM</strain>
    </source>
</reference>
<gene>
    <name evidence="1" type="ORF">EZS27_004170</name>
</gene>
<name>A0A5J4SR95_9ZZZZ</name>
<accession>A0A5J4SR95</accession>
<sequence>MKINIEIIPSDVMDEIIGYLYDEILEPKDMPIVKYIIEKLVRPKLDEERERAFAIGRYKEPEKNEEGNGSLVYLQSKGSMGIASIP</sequence>
<proteinExistence type="predicted"/>